<dbReference type="PANTHER" id="PTHR30469:SF15">
    <property type="entry name" value="HLYD FAMILY OF SECRETION PROTEINS"/>
    <property type="match status" value="1"/>
</dbReference>
<sequence>MARTLTTLRASSLLIAALALTPAFAQETATTKPQQNLPAIVVTTAKTRTLVDRVVATGTVKPVEEVYIQPQVEGLSIRALNADVGDKVAADSTLATLNDDALLLQKSQMVATKAKGEATLAQLRAQLVEAEANAEQARQQQARAQEMGKKGTVSTATVEQADAAAASANARVKSAEQAIAVAQADLKVVDSQIADTDLRLARTDVRTPVAGTVSAKNAKVGAIALGSGDPLFTVIRDDDIELVAEVGESDIIKIEPGQKATISLAGSRDKLTGSVRLVSPTVDSTTRLGFVHILIDDDSKARSGMYGSAEIIMKTTENVALPLSAVLTSSEGSSARKVEDGVVKFAEVETGIQDGAYIEIVKGLKDGEEVVAKAGAYVRDGDRITPVREQPAASN</sequence>
<comment type="similarity">
    <text evidence="1">Belongs to the membrane fusion protein (MFP) (TC 8.A.1) family.</text>
</comment>
<dbReference type="SUPFAM" id="SSF111369">
    <property type="entry name" value="HlyD-like secretion proteins"/>
    <property type="match status" value="1"/>
</dbReference>
<organism evidence="7 8">
    <name type="scientific">Rhizobium etli 8C-3</name>
    <dbReference type="NCBI Taxonomy" id="538025"/>
    <lineage>
        <taxon>Bacteria</taxon>
        <taxon>Pseudomonadati</taxon>
        <taxon>Pseudomonadota</taxon>
        <taxon>Alphaproteobacteria</taxon>
        <taxon>Hyphomicrobiales</taxon>
        <taxon>Rhizobiaceae</taxon>
        <taxon>Rhizobium/Agrobacterium group</taxon>
        <taxon>Rhizobium</taxon>
    </lineage>
</organism>
<evidence type="ECO:0000256" key="1">
    <source>
        <dbReference type="ARBA" id="ARBA00009477"/>
    </source>
</evidence>
<dbReference type="Proteomes" id="UP000185109">
    <property type="component" value="Chromosome"/>
</dbReference>
<name>A0A1L5P6K2_RHIET</name>
<protein>
    <submittedName>
        <fullName evidence="7">RND family efflux transporter protein</fullName>
    </submittedName>
</protein>
<feature type="chain" id="PRO_5012227992" evidence="3">
    <location>
        <begin position="26"/>
        <end position="395"/>
    </location>
</feature>
<reference evidence="7 8" key="1">
    <citation type="submission" date="2016-09" db="EMBL/GenBank/DDBJ databases">
        <title>The complete genome sequences of Rhizobium gallicum, symbiovars gallicum and phaseoli, symbionts associated to common bean (Phaseolus vulgaris).</title>
        <authorList>
            <person name="Bustos P."/>
            <person name="Santamaria R.I."/>
            <person name="Perez-Carrascal O.M."/>
            <person name="Juarez S."/>
            <person name="Lozano L."/>
            <person name="Martinez-Flores I."/>
            <person name="Martinez-Romero E."/>
            <person name="Cevallos M."/>
            <person name="Romero D."/>
            <person name="Davila G."/>
            <person name="Gonzalez V."/>
        </authorList>
    </citation>
    <scope>NUCLEOTIDE SEQUENCE [LARGE SCALE GENOMIC DNA]</scope>
    <source>
        <strain evidence="7 8">8C-3</strain>
    </source>
</reference>
<dbReference type="Pfam" id="PF25989">
    <property type="entry name" value="YknX_C"/>
    <property type="match status" value="1"/>
</dbReference>
<keyword evidence="3" id="KW-0732">Signal</keyword>
<feature type="domain" description="CusB-like beta-barrel" evidence="5">
    <location>
        <begin position="242"/>
        <end position="310"/>
    </location>
</feature>
<dbReference type="Pfam" id="PF25876">
    <property type="entry name" value="HH_MFP_RND"/>
    <property type="match status" value="1"/>
</dbReference>
<evidence type="ECO:0000313" key="7">
    <source>
        <dbReference type="EMBL" id="APO75753.1"/>
    </source>
</evidence>
<dbReference type="Gene3D" id="1.10.287.470">
    <property type="entry name" value="Helix hairpin bin"/>
    <property type="match status" value="1"/>
</dbReference>
<dbReference type="EMBL" id="CP017241">
    <property type="protein sequence ID" value="APO75753.1"/>
    <property type="molecule type" value="Genomic_DNA"/>
</dbReference>
<dbReference type="Gene3D" id="2.40.30.170">
    <property type="match status" value="1"/>
</dbReference>
<feature type="coiled-coil region" evidence="2">
    <location>
        <begin position="113"/>
        <end position="185"/>
    </location>
</feature>
<evidence type="ECO:0000259" key="6">
    <source>
        <dbReference type="Pfam" id="PF25989"/>
    </source>
</evidence>
<dbReference type="GO" id="GO:1990281">
    <property type="term" value="C:efflux pump complex"/>
    <property type="evidence" value="ECO:0007669"/>
    <property type="project" value="TreeGrafter"/>
</dbReference>
<feature type="domain" description="Multidrug resistance protein MdtA-like alpha-helical hairpin" evidence="4">
    <location>
        <begin position="119"/>
        <end position="187"/>
    </location>
</feature>
<gene>
    <name evidence="7" type="ORF">AM571_CH02951</name>
</gene>
<evidence type="ECO:0000256" key="3">
    <source>
        <dbReference type="SAM" id="SignalP"/>
    </source>
</evidence>
<keyword evidence="2" id="KW-0175">Coiled coil</keyword>
<dbReference type="AlphaFoldDB" id="A0A1L5P6K2"/>
<evidence type="ECO:0000256" key="2">
    <source>
        <dbReference type="SAM" id="Coils"/>
    </source>
</evidence>
<dbReference type="GO" id="GO:0015562">
    <property type="term" value="F:efflux transmembrane transporter activity"/>
    <property type="evidence" value="ECO:0007669"/>
    <property type="project" value="TreeGrafter"/>
</dbReference>
<dbReference type="InterPro" id="IPR006143">
    <property type="entry name" value="RND_pump_MFP"/>
</dbReference>
<evidence type="ECO:0000259" key="4">
    <source>
        <dbReference type="Pfam" id="PF25876"/>
    </source>
</evidence>
<dbReference type="PANTHER" id="PTHR30469">
    <property type="entry name" value="MULTIDRUG RESISTANCE PROTEIN MDTA"/>
    <property type="match status" value="1"/>
</dbReference>
<proteinExistence type="inferred from homology"/>
<dbReference type="NCBIfam" id="TIGR01730">
    <property type="entry name" value="RND_mfp"/>
    <property type="match status" value="1"/>
</dbReference>
<evidence type="ECO:0000313" key="8">
    <source>
        <dbReference type="Proteomes" id="UP000185109"/>
    </source>
</evidence>
<evidence type="ECO:0000259" key="5">
    <source>
        <dbReference type="Pfam" id="PF25954"/>
    </source>
</evidence>
<dbReference type="InterPro" id="IPR058637">
    <property type="entry name" value="YknX-like_C"/>
</dbReference>
<dbReference type="Gene3D" id="2.40.50.100">
    <property type="match status" value="1"/>
</dbReference>
<accession>A0A1L5P6K2</accession>
<dbReference type="InterPro" id="IPR058624">
    <property type="entry name" value="MdtA-like_HH"/>
</dbReference>
<feature type="signal peptide" evidence="3">
    <location>
        <begin position="1"/>
        <end position="25"/>
    </location>
</feature>
<dbReference type="Gene3D" id="2.40.420.20">
    <property type="match status" value="1"/>
</dbReference>
<dbReference type="RefSeq" id="WP_074062044.1">
    <property type="nucleotide sequence ID" value="NZ_CP017241.1"/>
</dbReference>
<feature type="domain" description="YknX-like C-terminal permuted SH3-like" evidence="6">
    <location>
        <begin position="319"/>
        <end position="385"/>
    </location>
</feature>
<dbReference type="Pfam" id="PF25954">
    <property type="entry name" value="Beta-barrel_RND_2"/>
    <property type="match status" value="1"/>
</dbReference>
<dbReference type="InterPro" id="IPR058792">
    <property type="entry name" value="Beta-barrel_RND_2"/>
</dbReference>